<dbReference type="PANTHER" id="PTHR24246:SF27">
    <property type="entry name" value="ADENOSINE RECEPTOR, ISOFORM A"/>
    <property type="match status" value="1"/>
</dbReference>
<feature type="domain" description="G-protein coupled receptors family 1 profile" evidence="11">
    <location>
        <begin position="53"/>
        <end position="259"/>
    </location>
</feature>
<evidence type="ECO:0000256" key="10">
    <source>
        <dbReference type="SAM" id="Phobius"/>
    </source>
</evidence>
<keyword evidence="6 10" id="KW-0472">Membrane</keyword>
<keyword evidence="3 10" id="KW-0812">Transmembrane</keyword>
<evidence type="ECO:0000313" key="13">
    <source>
        <dbReference type="Proteomes" id="UP000054843"/>
    </source>
</evidence>
<keyword evidence="8" id="KW-0325">Glycoprotein</keyword>
<dbReference type="EMBL" id="JYDO01000013">
    <property type="protein sequence ID" value="KRZ78217.1"/>
    <property type="molecule type" value="Genomic_DNA"/>
</dbReference>
<feature type="transmembrane region" description="Helical" evidence="10">
    <location>
        <begin position="204"/>
        <end position="226"/>
    </location>
</feature>
<evidence type="ECO:0000256" key="9">
    <source>
        <dbReference type="ARBA" id="ARBA00023224"/>
    </source>
</evidence>
<comment type="caution">
    <text evidence="12">The sequence shown here is derived from an EMBL/GenBank/DDBJ whole genome shotgun (WGS) entry which is preliminary data.</text>
</comment>
<reference evidence="12 13" key="1">
    <citation type="submission" date="2015-01" db="EMBL/GenBank/DDBJ databases">
        <title>Evolution of Trichinella species and genotypes.</title>
        <authorList>
            <person name="Korhonen P.K."/>
            <person name="Edoardo P."/>
            <person name="Giuseppe L.R."/>
            <person name="Gasser R.B."/>
        </authorList>
    </citation>
    <scope>NUCLEOTIDE SEQUENCE [LARGE SCALE GENOMIC DNA]</scope>
    <source>
        <strain evidence="12">ISS1980</strain>
    </source>
</reference>
<dbReference type="CDD" id="cd00637">
    <property type="entry name" value="7tm_classA_rhodopsin-like"/>
    <property type="match status" value="1"/>
</dbReference>
<evidence type="ECO:0000256" key="3">
    <source>
        <dbReference type="ARBA" id="ARBA00022692"/>
    </source>
</evidence>
<dbReference type="Gene3D" id="1.20.1070.10">
    <property type="entry name" value="Rhodopsin 7-helix transmembrane proteins"/>
    <property type="match status" value="1"/>
</dbReference>
<gene>
    <name evidence="12" type="ORF">T10_7564</name>
</gene>
<feature type="transmembrane region" description="Helical" evidence="10">
    <location>
        <begin position="283"/>
        <end position="303"/>
    </location>
</feature>
<protein>
    <recommendedName>
        <fullName evidence="11">G-protein coupled receptors family 1 profile domain-containing protein</fullName>
    </recommendedName>
</protein>
<evidence type="ECO:0000256" key="8">
    <source>
        <dbReference type="ARBA" id="ARBA00023180"/>
    </source>
</evidence>
<dbReference type="Proteomes" id="UP000054843">
    <property type="component" value="Unassembled WGS sequence"/>
</dbReference>
<accession>A0A0V1N2N1</accession>
<keyword evidence="13" id="KW-1185">Reference proteome</keyword>
<dbReference type="OrthoDB" id="5916904at2759"/>
<feature type="non-terminal residue" evidence="12">
    <location>
        <position position="1"/>
    </location>
</feature>
<evidence type="ECO:0000313" key="12">
    <source>
        <dbReference type="EMBL" id="KRZ78217.1"/>
    </source>
</evidence>
<dbReference type="PANTHER" id="PTHR24246">
    <property type="entry name" value="OLFACTORY RECEPTOR AND ADENOSINE RECEPTOR"/>
    <property type="match status" value="1"/>
</dbReference>
<evidence type="ECO:0000256" key="4">
    <source>
        <dbReference type="ARBA" id="ARBA00022989"/>
    </source>
</evidence>
<evidence type="ECO:0000256" key="2">
    <source>
        <dbReference type="ARBA" id="ARBA00022475"/>
    </source>
</evidence>
<dbReference type="AlphaFoldDB" id="A0A0V1N2N1"/>
<evidence type="ECO:0000259" key="11">
    <source>
        <dbReference type="PROSITE" id="PS50262"/>
    </source>
</evidence>
<feature type="transmembrane region" description="Helical" evidence="10">
    <location>
        <begin position="40"/>
        <end position="63"/>
    </location>
</feature>
<evidence type="ECO:0000256" key="1">
    <source>
        <dbReference type="ARBA" id="ARBA00004651"/>
    </source>
</evidence>
<proteinExistence type="predicted"/>
<keyword evidence="7" id="KW-0675">Receptor</keyword>
<dbReference type="GO" id="GO:0005886">
    <property type="term" value="C:plasma membrane"/>
    <property type="evidence" value="ECO:0007669"/>
    <property type="project" value="UniProtKB-SubCell"/>
</dbReference>
<feature type="transmembrane region" description="Helical" evidence="10">
    <location>
        <begin position="246"/>
        <end position="271"/>
    </location>
</feature>
<keyword evidence="5" id="KW-0297">G-protein coupled receptor</keyword>
<evidence type="ECO:0000256" key="6">
    <source>
        <dbReference type="ARBA" id="ARBA00023136"/>
    </source>
</evidence>
<name>A0A0V1N2N1_9BILA</name>
<organism evidence="12 13">
    <name type="scientific">Trichinella papuae</name>
    <dbReference type="NCBI Taxonomy" id="268474"/>
    <lineage>
        <taxon>Eukaryota</taxon>
        <taxon>Metazoa</taxon>
        <taxon>Ecdysozoa</taxon>
        <taxon>Nematoda</taxon>
        <taxon>Enoplea</taxon>
        <taxon>Dorylaimia</taxon>
        <taxon>Trichinellida</taxon>
        <taxon>Trichinellidae</taxon>
        <taxon>Trichinella</taxon>
    </lineage>
</organism>
<keyword evidence="9" id="KW-0807">Transducer</keyword>
<dbReference type="InterPro" id="IPR017452">
    <property type="entry name" value="GPCR_Rhodpsn_7TM"/>
</dbReference>
<comment type="subcellular location">
    <subcellularLocation>
        <location evidence="1">Cell membrane</location>
        <topology evidence="1">Multi-pass membrane protein</topology>
    </subcellularLocation>
</comment>
<feature type="transmembrane region" description="Helical" evidence="10">
    <location>
        <begin position="154"/>
        <end position="176"/>
    </location>
</feature>
<evidence type="ECO:0000256" key="7">
    <source>
        <dbReference type="ARBA" id="ARBA00023170"/>
    </source>
</evidence>
<feature type="transmembrane region" description="Helical" evidence="10">
    <location>
        <begin position="75"/>
        <end position="93"/>
    </location>
</feature>
<dbReference type="SUPFAM" id="SSF81321">
    <property type="entry name" value="Family A G protein-coupled receptor-like"/>
    <property type="match status" value="1"/>
</dbReference>
<dbReference type="PROSITE" id="PS50262">
    <property type="entry name" value="G_PROTEIN_RECEP_F1_2"/>
    <property type="match status" value="1"/>
</dbReference>
<evidence type="ECO:0000256" key="5">
    <source>
        <dbReference type="ARBA" id="ARBA00023040"/>
    </source>
</evidence>
<sequence length="352" mass="40505">LNRSMGKIEDFNNTLALDISKREEKQEEVNEWFDLLKPTIYVLLVSGIVTFVLNLLSLIALGLDKNVGCHNKFVFLRYLCFAYCLFGIGLVVISSEKLQHFSISCNAITNGCFWENFLFEVSLFQIIDGNLCAALDRCFAIFAPAYYCQKYKRFVKFGILTLAILHSILVEIQIYYNMQNSRSWRCCMVAVSSLYDSWSIKAQLILPIMITILLYIVLIVFIKFKINKIKGEDNSAHLHYQLKEKLLITLILCVLSYILTIVLSIIVISIAYSYYKFTDAVQISQYALFGYFSGIVHFGLLFYRTEEFRIAILNIITNWKILQMRKINASSILPENRSCTIKKSRATTSVIS</sequence>
<keyword evidence="2" id="KW-1003">Cell membrane</keyword>
<keyword evidence="4 10" id="KW-1133">Transmembrane helix</keyword>
<dbReference type="GO" id="GO:0004930">
    <property type="term" value="F:G protein-coupled receptor activity"/>
    <property type="evidence" value="ECO:0007669"/>
    <property type="project" value="UniProtKB-KW"/>
</dbReference>